<keyword evidence="1" id="KW-0812">Transmembrane</keyword>
<dbReference type="RefSeq" id="WP_183724889.1">
    <property type="nucleotide sequence ID" value="NZ_JACHBW010000008.1"/>
</dbReference>
<evidence type="ECO:0000313" key="4">
    <source>
        <dbReference type="Proteomes" id="UP000571554"/>
    </source>
</evidence>
<feature type="transmembrane region" description="Helical" evidence="1">
    <location>
        <begin position="6"/>
        <end position="26"/>
    </location>
</feature>
<keyword evidence="4" id="KW-1185">Reference proteome</keyword>
<dbReference type="EMBL" id="JACHBW010000008">
    <property type="protein sequence ID" value="MBB6103391.1"/>
    <property type="molecule type" value="Genomic_DNA"/>
</dbReference>
<feature type="domain" description="Type VI secretion system component TssM1 N-terminal" evidence="2">
    <location>
        <begin position="114"/>
        <end position="365"/>
    </location>
</feature>
<name>A0A7W9WTJ7_9BURK</name>
<keyword evidence="1" id="KW-1133">Transmembrane helix</keyword>
<reference evidence="3 4" key="1">
    <citation type="submission" date="2020-08" db="EMBL/GenBank/DDBJ databases">
        <title>Above-ground endophytic microbial communities from plants in different locations in the United States.</title>
        <authorList>
            <person name="Frank C."/>
        </authorList>
    </citation>
    <scope>NUCLEOTIDE SEQUENCE [LARGE SCALE GENOMIC DNA]</scope>
    <source>
        <strain evidence="3 4">WP4_2_2</strain>
    </source>
</reference>
<dbReference type="Proteomes" id="UP000571554">
    <property type="component" value="Unassembled WGS sequence"/>
</dbReference>
<proteinExistence type="predicted"/>
<dbReference type="Pfam" id="PF14331">
    <property type="entry name" value="IcmF-related_N"/>
    <property type="match status" value="1"/>
</dbReference>
<comment type="caution">
    <text evidence="3">The sequence shown here is derived from an EMBL/GenBank/DDBJ whole genome shotgun (WGS) entry which is preliminary data.</text>
</comment>
<protein>
    <submittedName>
        <fullName evidence="3">Type VI secretion system protein ImpL</fullName>
    </submittedName>
</protein>
<sequence>MTTTLIAVLLALIALLVVGLVVAGILRWRRTRDERKPLRTFSAAMRAAHAAMGVRDIYSIPRVLATGSPAALDALARGWRLSGSGEPGWFGRIWHDAEGILITEPGNTLGAAAQRQRGNWARLTRALLRSRAGRPLDALLWAIPYDALLDQSGNPHADSNAALDASRTLVALQRQFGQLLPVYIVVTGCDALPGFEALGERLKRARIDAALGWASPYGPKRSFERNWIDDAFVAMRRALATTITELGTLDGALDPDQFLLPQRLNALREPLREWIEPALRGAADGTAPSLRGIWCVGAVPQAGSAPVFTLDAPQTVAQSAPRALRGAPAFAACLWHDVLMPGQGLVQAIPRVLALRMRRHRFATWGALVLGCCWLIGVAVAGWQVRGDARALANGYDTLTTARAAWRESDHGDAAASRTLASVADTLVRVPRWHLSTPFMPLSYFTMHRRLEDAQRHVLRGLVFTPLRERLVTRLGQLGCTTAADTASAGVRRPQDLPLYAAGTQLVMNTAQIERLVARYNTLVDAGSGNAVMLAQLLQEAVGVKFSPEHVADRAGLDEAVRETSGEGGELPFDAPLALAARQRASVCFEDTFDRWFDQIYLDSALTTNAAQIQTTLNDMKAPGATPTPEALSGLAANIDVLAAQVDTADHGWAGARGQELVPGMSAMFDTAKQLNLIGAAPVAAVLGHEQQEQSAFAARWLASGNLPGVLSSNSANGLQLAADLLPLRDALRTLLGQSFVAEAGGAAEIRNVDNASLQRALAVLPAYRQYVAGPLAQAPETWRGALLSAAGNAAVRSMVMALSAQTPSGAPRDVSFAVGNQAPGFDALRKSALDLIEAFDSLGRQDLAQSVALRVSDSAIGVLKSGDAQLQTLAPFRPVRGDFSDWNGTTGGATRAYGAASPDELRAYLNAQSGAIADTAGTAAGALDWLTSQNPPLDAADARLVARWKALYADLAQYRAKSPASALVAVPAIVANQLDKMDLNTCGAMLAHVDVPDGADIVSGAGERLVASARERCFHLQIGTGMTAYDQLRTFFARNLAGRFPFSADADAPAADLRQTEAFVAMLDASLADAQRGMSAAVSTGRAPTDAQQFLDTLARAKPWLDALVSRGPDGRYTGLQVAVDWRVDRGEESGADQVIEWSLASGAQTLGYPSTDATPLRWSPGTPAALTLRWAKNSSWQPMQDGAQPTLTTDGRAATWSVGDSWALLRLMRLHAGGVSGADGSASRMQLSVPVHDGHGANQTARMYMRVSFLANGKTPLDFPDLPYSAPGTQPRAMTTTRTTRYPARQFNLAAGQQ</sequence>
<accession>A0A7W9WTJ7</accession>
<dbReference type="InterPro" id="IPR025743">
    <property type="entry name" value="TssM1_N"/>
</dbReference>
<feature type="transmembrane region" description="Helical" evidence="1">
    <location>
        <begin position="362"/>
        <end position="383"/>
    </location>
</feature>
<evidence type="ECO:0000256" key="1">
    <source>
        <dbReference type="SAM" id="Phobius"/>
    </source>
</evidence>
<organism evidence="3 4">
    <name type="scientific">Paraburkholderia bannensis</name>
    <dbReference type="NCBI Taxonomy" id="765414"/>
    <lineage>
        <taxon>Bacteria</taxon>
        <taxon>Pseudomonadati</taxon>
        <taxon>Pseudomonadota</taxon>
        <taxon>Betaproteobacteria</taxon>
        <taxon>Burkholderiales</taxon>
        <taxon>Burkholderiaceae</taxon>
        <taxon>Paraburkholderia</taxon>
    </lineage>
</organism>
<dbReference type="PANTHER" id="PTHR36153:SF1">
    <property type="entry name" value="TYPE VI SECRETION SYSTEM COMPONENT TSSM1"/>
    <property type="match status" value="1"/>
</dbReference>
<gene>
    <name evidence="3" type="ORF">F4827_003246</name>
</gene>
<evidence type="ECO:0000313" key="3">
    <source>
        <dbReference type="EMBL" id="MBB6103391.1"/>
    </source>
</evidence>
<keyword evidence="1" id="KW-0472">Membrane</keyword>
<dbReference type="PANTHER" id="PTHR36153">
    <property type="entry name" value="INNER MEMBRANE PROTEIN-RELATED"/>
    <property type="match status" value="1"/>
</dbReference>
<dbReference type="InterPro" id="IPR053156">
    <property type="entry name" value="T6SS_TssM-like"/>
</dbReference>
<evidence type="ECO:0000259" key="2">
    <source>
        <dbReference type="Pfam" id="PF14331"/>
    </source>
</evidence>